<gene>
    <name evidence="8" type="ORF">MRAB57_1204</name>
</gene>
<feature type="transmembrane region" description="Helical" evidence="6">
    <location>
        <begin position="41"/>
        <end position="59"/>
    </location>
</feature>
<feature type="domain" description="EamA" evidence="7">
    <location>
        <begin position="17"/>
        <end position="139"/>
    </location>
</feature>
<feature type="transmembrane region" description="Helical" evidence="6">
    <location>
        <begin position="214"/>
        <end position="234"/>
    </location>
</feature>
<dbReference type="GO" id="GO:0016020">
    <property type="term" value="C:membrane"/>
    <property type="evidence" value="ECO:0007669"/>
    <property type="project" value="UniProtKB-SubCell"/>
</dbReference>
<feature type="transmembrane region" description="Helical" evidence="6">
    <location>
        <begin position="128"/>
        <end position="148"/>
    </location>
</feature>
<keyword evidence="3 6" id="KW-0812">Transmembrane</keyword>
<organism evidence="8 9">
    <name type="scientific">Mycobacterium rhizamassiliense</name>
    <dbReference type="NCBI Taxonomy" id="1841860"/>
    <lineage>
        <taxon>Bacteria</taxon>
        <taxon>Bacillati</taxon>
        <taxon>Actinomycetota</taxon>
        <taxon>Actinomycetes</taxon>
        <taxon>Mycobacteriales</taxon>
        <taxon>Mycobacteriaceae</taxon>
        <taxon>Mycobacterium</taxon>
    </lineage>
</organism>
<feature type="domain" description="EamA" evidence="7">
    <location>
        <begin position="156"/>
        <end position="287"/>
    </location>
</feature>
<evidence type="ECO:0000259" key="7">
    <source>
        <dbReference type="Pfam" id="PF00892"/>
    </source>
</evidence>
<sequence length="321" mass="32747">MFGMPLPRMPLRTASSVTLSYAIGYPIGALAVAAMTPMAVLVLRFSLAAIILALLALVARTAWPRGAQLGHVVVTGLLIQAVQFCCLYEALLLGAPAVLCAVVIAMNPVATAILAALFLREPLGTQRVIALVLGVVAVFAACANRLVSAHGVDPVIALLVIGLLGLSAGGVYQQRYCAGVDFRAMGAVQNAVALVPAAALAALTPFAVHDAANAYVAVAGMVLLNATLAVSLYLRAISNHGAAAVAMLFAVIPAVAAVLCWLMLGQRPDIGVAIGLVAGGLACWLNSRASARRRAAQPSPEPVVVQPDLAACSAAAPVRQN</sequence>
<evidence type="ECO:0000256" key="2">
    <source>
        <dbReference type="ARBA" id="ARBA00007362"/>
    </source>
</evidence>
<dbReference type="Proteomes" id="UP000240988">
    <property type="component" value="Unassembled WGS sequence"/>
</dbReference>
<proteinExistence type="inferred from homology"/>
<comment type="subcellular location">
    <subcellularLocation>
        <location evidence="1">Membrane</location>
        <topology evidence="1">Multi-pass membrane protein</topology>
    </subcellularLocation>
</comment>
<dbReference type="SUPFAM" id="SSF103481">
    <property type="entry name" value="Multidrug resistance efflux transporter EmrE"/>
    <property type="match status" value="2"/>
</dbReference>
<feature type="transmembrane region" description="Helical" evidence="6">
    <location>
        <begin position="154"/>
        <end position="172"/>
    </location>
</feature>
<feature type="transmembrane region" description="Helical" evidence="6">
    <location>
        <begin position="270"/>
        <end position="287"/>
    </location>
</feature>
<feature type="transmembrane region" description="Helical" evidence="6">
    <location>
        <begin position="71"/>
        <end position="90"/>
    </location>
</feature>
<dbReference type="AlphaFoldDB" id="A0A2U3NPG3"/>
<comment type="similarity">
    <text evidence="2">Belongs to the EamA transporter family.</text>
</comment>
<evidence type="ECO:0000256" key="6">
    <source>
        <dbReference type="SAM" id="Phobius"/>
    </source>
</evidence>
<keyword evidence="5 6" id="KW-0472">Membrane</keyword>
<dbReference type="InterPro" id="IPR037185">
    <property type="entry name" value="EmrE-like"/>
</dbReference>
<dbReference type="EMBL" id="FUFA01000002">
    <property type="protein sequence ID" value="SPM33400.1"/>
    <property type="molecule type" value="Genomic_DNA"/>
</dbReference>
<evidence type="ECO:0000313" key="9">
    <source>
        <dbReference type="Proteomes" id="UP000240988"/>
    </source>
</evidence>
<evidence type="ECO:0000256" key="1">
    <source>
        <dbReference type="ARBA" id="ARBA00004141"/>
    </source>
</evidence>
<evidence type="ECO:0000313" key="8">
    <source>
        <dbReference type="EMBL" id="SPM33400.1"/>
    </source>
</evidence>
<dbReference type="InterPro" id="IPR000620">
    <property type="entry name" value="EamA_dom"/>
</dbReference>
<evidence type="ECO:0000256" key="3">
    <source>
        <dbReference type="ARBA" id="ARBA00022692"/>
    </source>
</evidence>
<name>A0A2U3NPG3_9MYCO</name>
<dbReference type="STRING" id="1841860.GCA_900157375_01205"/>
<accession>A0A2U3NPG3</accession>
<dbReference type="Pfam" id="PF00892">
    <property type="entry name" value="EamA"/>
    <property type="match status" value="2"/>
</dbReference>
<dbReference type="PANTHER" id="PTHR32322">
    <property type="entry name" value="INNER MEMBRANE TRANSPORTER"/>
    <property type="match status" value="1"/>
</dbReference>
<evidence type="ECO:0000256" key="5">
    <source>
        <dbReference type="ARBA" id="ARBA00023136"/>
    </source>
</evidence>
<reference evidence="8 9" key="1">
    <citation type="submission" date="2017-01" db="EMBL/GenBank/DDBJ databases">
        <authorList>
            <consortium name="Urmite Genomes"/>
        </authorList>
    </citation>
    <scope>NUCLEOTIDE SEQUENCE [LARGE SCALE GENOMIC DNA]</scope>
    <source>
        <strain evidence="8 9">AB57</strain>
    </source>
</reference>
<keyword evidence="9" id="KW-1185">Reference proteome</keyword>
<evidence type="ECO:0000256" key="4">
    <source>
        <dbReference type="ARBA" id="ARBA00022989"/>
    </source>
</evidence>
<feature type="transmembrane region" description="Helical" evidence="6">
    <location>
        <begin position="96"/>
        <end position="119"/>
    </location>
</feature>
<dbReference type="PANTHER" id="PTHR32322:SF2">
    <property type="entry name" value="EAMA DOMAIN-CONTAINING PROTEIN"/>
    <property type="match status" value="1"/>
</dbReference>
<feature type="transmembrane region" description="Helical" evidence="6">
    <location>
        <begin position="184"/>
        <end position="208"/>
    </location>
</feature>
<keyword evidence="4 6" id="KW-1133">Transmembrane helix</keyword>
<feature type="transmembrane region" description="Helical" evidence="6">
    <location>
        <begin position="241"/>
        <end position="264"/>
    </location>
</feature>
<protein>
    <submittedName>
        <fullName evidence="8">Permease of the drug/metabolite transporter (DMT) superfamily</fullName>
    </submittedName>
</protein>
<dbReference type="InterPro" id="IPR050638">
    <property type="entry name" value="AA-Vitamin_Transporters"/>
</dbReference>